<sequence>MYPETYLELHRQRERELEARLAWALAHRERSGAVTGSTRRPVAAAWHRVAAAAAGVPGRVRAATARPAGFGPAAACCPAV</sequence>
<dbReference type="GO" id="GO:0032259">
    <property type="term" value="P:methylation"/>
    <property type="evidence" value="ECO:0007669"/>
    <property type="project" value="UniProtKB-KW"/>
</dbReference>
<keyword evidence="2" id="KW-1185">Reference proteome</keyword>
<dbReference type="Proteomes" id="UP000008460">
    <property type="component" value="Chromosome"/>
</dbReference>
<name>F4H4F9_CELFA</name>
<dbReference type="KEGG" id="cfi:Celf_3647"/>
<evidence type="ECO:0000313" key="1">
    <source>
        <dbReference type="EMBL" id="AEE47754.1"/>
    </source>
</evidence>
<organism evidence="1 2">
    <name type="scientific">Cellulomonas fimi (strain ATCC 484 / DSM 20113 / JCM 1341 / CCUG 24087 / LMG 16345 / NBRC 15513 / NCIMB 8980 / NCTC 7547 / NRS-133)</name>
    <dbReference type="NCBI Taxonomy" id="590998"/>
    <lineage>
        <taxon>Bacteria</taxon>
        <taxon>Bacillati</taxon>
        <taxon>Actinomycetota</taxon>
        <taxon>Actinomycetes</taxon>
        <taxon>Micrococcales</taxon>
        <taxon>Cellulomonadaceae</taxon>
        <taxon>Cellulomonas</taxon>
    </lineage>
</organism>
<keyword evidence="1" id="KW-0808">Transferase</keyword>
<dbReference type="EMBL" id="CP002666">
    <property type="protein sequence ID" value="AEE47754.1"/>
    <property type="molecule type" value="Genomic_DNA"/>
</dbReference>
<dbReference type="GO" id="GO:0008168">
    <property type="term" value="F:methyltransferase activity"/>
    <property type="evidence" value="ECO:0007669"/>
    <property type="project" value="UniProtKB-KW"/>
</dbReference>
<dbReference type="STRING" id="590998.Celf_3647"/>
<evidence type="ECO:0000313" key="2">
    <source>
        <dbReference type="Proteomes" id="UP000008460"/>
    </source>
</evidence>
<dbReference type="RefSeq" id="WP_013772777.1">
    <property type="nucleotide sequence ID" value="NC_015514.1"/>
</dbReference>
<protein>
    <submittedName>
        <fullName evidence="1">tRNA (Guanine-N(1)-)-methyltransferase</fullName>
    </submittedName>
</protein>
<dbReference type="AlphaFoldDB" id="F4H4F9"/>
<proteinExistence type="predicted"/>
<keyword evidence="1" id="KW-0489">Methyltransferase</keyword>
<dbReference type="HOGENOM" id="CLU_2583288_0_0_11"/>
<accession>F4H4F9</accession>
<reference evidence="1 2" key="1">
    <citation type="submission" date="2011-04" db="EMBL/GenBank/DDBJ databases">
        <title>Complete sequence of Cellulomonas fimi ATCC 484.</title>
        <authorList>
            <consortium name="US DOE Joint Genome Institute"/>
            <person name="Lucas S."/>
            <person name="Han J."/>
            <person name="Lapidus A."/>
            <person name="Cheng J.-F."/>
            <person name="Goodwin L."/>
            <person name="Pitluck S."/>
            <person name="Peters L."/>
            <person name="Chertkov O."/>
            <person name="Detter J.C."/>
            <person name="Han C."/>
            <person name="Tapia R."/>
            <person name="Land M."/>
            <person name="Hauser L."/>
            <person name="Kyrpides N."/>
            <person name="Ivanova N."/>
            <person name="Ovchinnikova G."/>
            <person name="Pagani I."/>
            <person name="Mead D."/>
            <person name="Brumm P."/>
            <person name="Woyke T."/>
        </authorList>
    </citation>
    <scope>NUCLEOTIDE SEQUENCE [LARGE SCALE GENOMIC DNA]</scope>
    <source>
        <strain evidence="2">ATCC 484 / DSM 20113 / JCM 1341 / NBRC 15513 / NCIMB 8980 / NCTC 7547</strain>
    </source>
</reference>
<gene>
    <name evidence="1" type="ordered locus">Celf_3647</name>
</gene>